<dbReference type="Pfam" id="PF00014">
    <property type="entry name" value="Kunitz_BPTI"/>
    <property type="match status" value="1"/>
</dbReference>
<evidence type="ECO:0000259" key="2">
    <source>
        <dbReference type="SMART" id="SM00131"/>
    </source>
</evidence>
<dbReference type="InterPro" id="IPR002223">
    <property type="entry name" value="Kunitz_BPTI"/>
</dbReference>
<organism evidence="3 4">
    <name type="scientific">Chilo suppressalis</name>
    <name type="common">Asiatic rice borer moth</name>
    <dbReference type="NCBI Taxonomy" id="168631"/>
    <lineage>
        <taxon>Eukaryota</taxon>
        <taxon>Metazoa</taxon>
        <taxon>Ecdysozoa</taxon>
        <taxon>Arthropoda</taxon>
        <taxon>Hexapoda</taxon>
        <taxon>Insecta</taxon>
        <taxon>Pterygota</taxon>
        <taxon>Neoptera</taxon>
        <taxon>Endopterygota</taxon>
        <taxon>Lepidoptera</taxon>
        <taxon>Glossata</taxon>
        <taxon>Ditrysia</taxon>
        <taxon>Pyraloidea</taxon>
        <taxon>Crambidae</taxon>
        <taxon>Crambinae</taxon>
        <taxon>Chilo</taxon>
    </lineage>
</organism>
<feature type="compositionally biased region" description="Low complexity" evidence="1">
    <location>
        <begin position="137"/>
        <end position="160"/>
    </location>
</feature>
<name>A0ABN8B822_CHISP</name>
<sequence>MFSAITVYAVPPEACFADFRWDDCGAPPQSVMYYWKPGSRCEVGVWRGCTPNLNMFHDEYECINTCVFVNRAQPRDFHDILKLPDDIEMADPSESTDQMNVTTAITDNESTIMPTDENTVSGNETIGITTDENTIVNTDSNTNMNTDATAAETTNTTNAAQSNVENQPKEAPKS</sequence>
<feature type="region of interest" description="Disordered" evidence="1">
    <location>
        <begin position="135"/>
        <end position="174"/>
    </location>
</feature>
<evidence type="ECO:0000313" key="3">
    <source>
        <dbReference type="EMBL" id="CAH0405073.1"/>
    </source>
</evidence>
<dbReference type="SMART" id="SM00131">
    <property type="entry name" value="KU"/>
    <property type="match status" value="1"/>
</dbReference>
<proteinExistence type="predicted"/>
<gene>
    <name evidence="3" type="ORF">CHILSU_LOCUS8424</name>
</gene>
<evidence type="ECO:0000256" key="1">
    <source>
        <dbReference type="SAM" id="MobiDB-lite"/>
    </source>
</evidence>
<protein>
    <recommendedName>
        <fullName evidence="2">BPTI/Kunitz inhibitor domain-containing protein</fullName>
    </recommendedName>
</protein>
<dbReference type="Proteomes" id="UP001153292">
    <property type="component" value="Chromosome 3"/>
</dbReference>
<feature type="domain" description="BPTI/Kunitz inhibitor" evidence="2">
    <location>
        <begin position="13"/>
        <end position="67"/>
    </location>
</feature>
<reference evidence="3" key="1">
    <citation type="submission" date="2021-12" db="EMBL/GenBank/DDBJ databases">
        <authorList>
            <person name="King R."/>
        </authorList>
    </citation>
    <scope>NUCLEOTIDE SEQUENCE</scope>
</reference>
<dbReference type="EMBL" id="OU963896">
    <property type="protein sequence ID" value="CAH0405073.1"/>
    <property type="molecule type" value="Genomic_DNA"/>
</dbReference>
<dbReference type="Gene3D" id="4.10.410.10">
    <property type="entry name" value="Pancreatic trypsin inhibitor Kunitz domain"/>
    <property type="match status" value="1"/>
</dbReference>
<keyword evidence="4" id="KW-1185">Reference proteome</keyword>
<dbReference type="SUPFAM" id="SSF57362">
    <property type="entry name" value="BPTI-like"/>
    <property type="match status" value="1"/>
</dbReference>
<evidence type="ECO:0000313" key="4">
    <source>
        <dbReference type="Proteomes" id="UP001153292"/>
    </source>
</evidence>
<accession>A0ABN8B822</accession>
<dbReference type="InterPro" id="IPR036880">
    <property type="entry name" value="Kunitz_BPTI_sf"/>
</dbReference>